<name>A0A2M7FCC9_9BACT</name>
<evidence type="ECO:0000313" key="3">
    <source>
        <dbReference type="Proteomes" id="UP000228497"/>
    </source>
</evidence>
<evidence type="ECO:0000256" key="1">
    <source>
        <dbReference type="SAM" id="Phobius"/>
    </source>
</evidence>
<keyword evidence="1" id="KW-1133">Transmembrane helix</keyword>
<comment type="caution">
    <text evidence="2">The sequence shown here is derived from an EMBL/GenBank/DDBJ whole genome shotgun (WGS) entry which is preliminary data.</text>
</comment>
<keyword evidence="1" id="KW-0812">Transmembrane</keyword>
<reference evidence="3" key="1">
    <citation type="submission" date="2017-09" db="EMBL/GenBank/DDBJ databases">
        <title>Depth-based differentiation of microbial function through sediment-hosted aquifers and enrichment of novel symbionts in the deep terrestrial subsurface.</title>
        <authorList>
            <person name="Probst A.J."/>
            <person name="Ladd B."/>
            <person name="Jarett J.K."/>
            <person name="Geller-Mcgrath D.E."/>
            <person name="Sieber C.M.K."/>
            <person name="Emerson J.B."/>
            <person name="Anantharaman K."/>
            <person name="Thomas B.C."/>
            <person name="Malmstrom R."/>
            <person name="Stieglmeier M."/>
            <person name="Klingl A."/>
            <person name="Woyke T."/>
            <person name="Ryan C.M."/>
            <person name="Banfield J.F."/>
        </authorList>
    </citation>
    <scope>NUCLEOTIDE SEQUENCE [LARGE SCALE GENOMIC DNA]</scope>
</reference>
<evidence type="ECO:0000313" key="2">
    <source>
        <dbReference type="EMBL" id="PIV87139.1"/>
    </source>
</evidence>
<proteinExistence type="predicted"/>
<dbReference type="AlphaFoldDB" id="A0A2M7FCC9"/>
<dbReference type="Proteomes" id="UP000228497">
    <property type="component" value="Unassembled WGS sequence"/>
</dbReference>
<feature type="transmembrane region" description="Helical" evidence="1">
    <location>
        <begin position="120"/>
        <end position="139"/>
    </location>
</feature>
<gene>
    <name evidence="2" type="ORF">COW49_01285</name>
</gene>
<protein>
    <submittedName>
        <fullName evidence="2">Uncharacterized protein</fullName>
    </submittedName>
</protein>
<sequence>MNATMSNKKIVGLAGSICLALGTFAPIISVPFSTLNYVNNGSGDGIFVLFLAAVSAIAILISRYRFLWFTGITSLALIAMTFFSLSSKISGIQERVRSDLAGNPFRGIGILMTHTVQLQWGWLPLIVGGVLIVVCVLMSEVQTQEEV</sequence>
<keyword evidence="1" id="KW-0472">Membrane</keyword>
<feature type="transmembrane region" description="Helical" evidence="1">
    <location>
        <begin position="66"/>
        <end position="85"/>
    </location>
</feature>
<organism evidence="2 3">
    <name type="scientific">Candidatus Kaiserbacteria bacterium CG17_big_fil_post_rev_8_21_14_2_50_51_7</name>
    <dbReference type="NCBI Taxonomy" id="1974613"/>
    <lineage>
        <taxon>Bacteria</taxon>
        <taxon>Candidatus Kaiseribacteriota</taxon>
    </lineage>
</organism>
<feature type="transmembrane region" description="Helical" evidence="1">
    <location>
        <begin position="45"/>
        <end position="61"/>
    </location>
</feature>
<dbReference type="EMBL" id="PFFD01000055">
    <property type="protein sequence ID" value="PIV87139.1"/>
    <property type="molecule type" value="Genomic_DNA"/>
</dbReference>
<accession>A0A2M7FCC9</accession>